<name>A0AAV3XV02_9GAST</name>
<keyword evidence="1" id="KW-0548">Nucleotidyltransferase</keyword>
<evidence type="ECO:0000313" key="1">
    <source>
        <dbReference type="EMBL" id="GFN74112.1"/>
    </source>
</evidence>
<protein>
    <submittedName>
        <fullName evidence="1">Reverse transcriptase</fullName>
    </submittedName>
</protein>
<comment type="caution">
    <text evidence="1">The sequence shown here is derived from an EMBL/GenBank/DDBJ whole genome shotgun (WGS) entry which is preliminary data.</text>
</comment>
<keyword evidence="1" id="KW-0695">RNA-directed DNA polymerase</keyword>
<keyword evidence="2" id="KW-1185">Reference proteome</keyword>
<accession>A0AAV3XV02</accession>
<evidence type="ECO:0000313" key="2">
    <source>
        <dbReference type="Proteomes" id="UP000735302"/>
    </source>
</evidence>
<proteinExistence type="predicted"/>
<dbReference type="Proteomes" id="UP000735302">
    <property type="component" value="Unassembled WGS sequence"/>
</dbReference>
<organism evidence="1 2">
    <name type="scientific">Plakobranchus ocellatus</name>
    <dbReference type="NCBI Taxonomy" id="259542"/>
    <lineage>
        <taxon>Eukaryota</taxon>
        <taxon>Metazoa</taxon>
        <taxon>Spiralia</taxon>
        <taxon>Lophotrochozoa</taxon>
        <taxon>Mollusca</taxon>
        <taxon>Gastropoda</taxon>
        <taxon>Heterobranchia</taxon>
        <taxon>Euthyneura</taxon>
        <taxon>Panpulmonata</taxon>
        <taxon>Sacoglossa</taxon>
        <taxon>Placobranchoidea</taxon>
        <taxon>Plakobranchidae</taxon>
        <taxon>Plakobranchus</taxon>
    </lineage>
</organism>
<sequence length="414" mass="46775">MHLGFISNLGKMVTVDTHGFINVWKYDREHVTDFSWFFPGKKYKLDLNKTMYSPLNSDRPKLLFTDRGRSKKTTQAQIAKERRAAEQSLRRLKLSDPWHVTSSENPPLQTAIFVPPGGSEGAGALFNVVVRHTSTQQLCMHVTRSYRPVKVPSSKLVKIAQTPSGEELVFVLLFPEYPPKGPHLMILVLDLLTMKLRNFRKDLPLTAKQFTDVRDSSMFSAGVSQVYGPTGSNYLFITLCGTLNCVSLNSAAEVLTVDNVARPKVPRFPGLKLDYRQVALNMTHQVAVLGNLGSLYAVLYEKNSSNIKVLRLEDSNNHEDSRLMCKAYERWQSFNLGTISRHAKAVHFPSELRINPLHSSLPDMKHKEAEMRSLILKLPYTSDPLTHEDQEFEKIGNYLSLEGSVHHAALLNDL</sequence>
<keyword evidence="1" id="KW-0808">Transferase</keyword>
<dbReference type="GO" id="GO:0003964">
    <property type="term" value="F:RNA-directed DNA polymerase activity"/>
    <property type="evidence" value="ECO:0007669"/>
    <property type="project" value="UniProtKB-KW"/>
</dbReference>
<dbReference type="AlphaFoldDB" id="A0AAV3XV02"/>
<reference evidence="1 2" key="1">
    <citation type="journal article" date="2021" name="Elife">
        <title>Chloroplast acquisition without the gene transfer in kleptoplastic sea slugs, Plakobranchus ocellatus.</title>
        <authorList>
            <person name="Maeda T."/>
            <person name="Takahashi S."/>
            <person name="Yoshida T."/>
            <person name="Shimamura S."/>
            <person name="Takaki Y."/>
            <person name="Nagai Y."/>
            <person name="Toyoda A."/>
            <person name="Suzuki Y."/>
            <person name="Arimoto A."/>
            <person name="Ishii H."/>
            <person name="Satoh N."/>
            <person name="Nishiyama T."/>
            <person name="Hasebe M."/>
            <person name="Maruyama T."/>
            <person name="Minagawa J."/>
            <person name="Obokata J."/>
            <person name="Shigenobu S."/>
        </authorList>
    </citation>
    <scope>NUCLEOTIDE SEQUENCE [LARGE SCALE GENOMIC DNA]</scope>
</reference>
<dbReference type="EMBL" id="BLXT01000055">
    <property type="protein sequence ID" value="GFN74112.1"/>
    <property type="molecule type" value="Genomic_DNA"/>
</dbReference>
<gene>
    <name evidence="1" type="ORF">PoB_000061800</name>
</gene>